<dbReference type="Pfam" id="PF04072">
    <property type="entry name" value="LCM"/>
    <property type="match status" value="1"/>
</dbReference>
<dbReference type="Gene3D" id="3.40.50.150">
    <property type="entry name" value="Vaccinia Virus protein VP39"/>
    <property type="match status" value="1"/>
</dbReference>
<dbReference type="KEGG" id="csv:101217908"/>
<dbReference type="InterPro" id="IPR029063">
    <property type="entry name" value="SAM-dependent_MTases_sf"/>
</dbReference>
<reference evidence="3 4" key="3">
    <citation type="journal article" date="2010" name="BMC Genomics">
        <title>Transcriptome sequencing and comparative analysis of cucumber flowers with different sex types.</title>
        <authorList>
            <person name="Guo S."/>
            <person name="Zheng Y."/>
            <person name="Joung J.G."/>
            <person name="Liu S."/>
            <person name="Zhang Z."/>
            <person name="Crasta O.R."/>
            <person name="Sobral B.W."/>
            <person name="Xu Y."/>
            <person name="Huang S."/>
            <person name="Fei Z."/>
        </authorList>
    </citation>
    <scope>NUCLEOTIDE SEQUENCE [LARGE SCALE GENOMIC DNA]</scope>
    <source>
        <strain evidence="4">cv. 9930</strain>
    </source>
</reference>
<organism evidence="3 4">
    <name type="scientific">Cucumis sativus</name>
    <name type="common">Cucumber</name>
    <dbReference type="NCBI Taxonomy" id="3659"/>
    <lineage>
        <taxon>Eukaryota</taxon>
        <taxon>Viridiplantae</taxon>
        <taxon>Streptophyta</taxon>
        <taxon>Embryophyta</taxon>
        <taxon>Tracheophyta</taxon>
        <taxon>Spermatophyta</taxon>
        <taxon>Magnoliopsida</taxon>
        <taxon>eudicotyledons</taxon>
        <taxon>Gunneridae</taxon>
        <taxon>Pentapetalae</taxon>
        <taxon>rosids</taxon>
        <taxon>fabids</taxon>
        <taxon>Cucurbitales</taxon>
        <taxon>Cucurbitaceae</taxon>
        <taxon>Benincaseae</taxon>
        <taxon>Cucumis</taxon>
    </lineage>
</organism>
<evidence type="ECO:0000256" key="1">
    <source>
        <dbReference type="ARBA" id="ARBA00022603"/>
    </source>
</evidence>
<keyword evidence="2" id="KW-0808">Transferase</keyword>
<dbReference type="GO" id="GO:0032259">
    <property type="term" value="P:methylation"/>
    <property type="evidence" value="ECO:0007669"/>
    <property type="project" value="UniProtKB-KW"/>
</dbReference>
<evidence type="ECO:0000313" key="3">
    <source>
        <dbReference type="EMBL" id="KGN48297.1"/>
    </source>
</evidence>
<protein>
    <recommendedName>
        <fullName evidence="5">S-adenosyl-L-methionine-dependent methyltransferase</fullName>
    </recommendedName>
</protein>
<keyword evidence="4" id="KW-1185">Reference proteome</keyword>
<name>A0A0A0KIT1_CUCSA</name>
<dbReference type="SUPFAM" id="SSF53335">
    <property type="entry name" value="S-adenosyl-L-methionine-dependent methyltransferases"/>
    <property type="match status" value="1"/>
</dbReference>
<evidence type="ECO:0000256" key="2">
    <source>
        <dbReference type="ARBA" id="ARBA00022679"/>
    </source>
</evidence>
<dbReference type="InterPro" id="IPR007213">
    <property type="entry name" value="Ppm1/Ppm2/Tcmp"/>
</dbReference>
<reference evidence="3 4" key="1">
    <citation type="journal article" date="2009" name="Nat. Genet.">
        <title>The genome of the cucumber, Cucumis sativus L.</title>
        <authorList>
            <person name="Huang S."/>
            <person name="Li R."/>
            <person name="Zhang Z."/>
            <person name="Li L."/>
            <person name="Gu X."/>
            <person name="Fan W."/>
            <person name="Lucas W.J."/>
            <person name="Wang X."/>
            <person name="Xie B."/>
            <person name="Ni P."/>
            <person name="Ren Y."/>
            <person name="Zhu H."/>
            <person name="Li J."/>
            <person name="Lin K."/>
            <person name="Jin W."/>
            <person name="Fei Z."/>
            <person name="Li G."/>
            <person name="Staub J."/>
            <person name="Kilian A."/>
            <person name="van der Vossen E.A."/>
            <person name="Wu Y."/>
            <person name="Guo J."/>
            <person name="He J."/>
            <person name="Jia Z."/>
            <person name="Ren Y."/>
            <person name="Tian G."/>
            <person name="Lu Y."/>
            <person name="Ruan J."/>
            <person name="Qian W."/>
            <person name="Wang M."/>
            <person name="Huang Q."/>
            <person name="Li B."/>
            <person name="Xuan Z."/>
            <person name="Cao J."/>
            <person name="Asan"/>
            <person name="Wu Z."/>
            <person name="Zhang J."/>
            <person name="Cai Q."/>
            <person name="Bai Y."/>
            <person name="Zhao B."/>
            <person name="Han Y."/>
            <person name="Li Y."/>
            <person name="Li X."/>
            <person name="Wang S."/>
            <person name="Shi Q."/>
            <person name="Liu S."/>
            <person name="Cho W.K."/>
            <person name="Kim J.Y."/>
            <person name="Xu Y."/>
            <person name="Heller-Uszynska K."/>
            <person name="Miao H."/>
            <person name="Cheng Z."/>
            <person name="Zhang S."/>
            <person name="Wu J."/>
            <person name="Yang Y."/>
            <person name="Kang H."/>
            <person name="Li M."/>
            <person name="Liang H."/>
            <person name="Ren X."/>
            <person name="Shi Z."/>
            <person name="Wen M."/>
            <person name="Jian M."/>
            <person name="Yang H."/>
            <person name="Zhang G."/>
            <person name="Yang Z."/>
            <person name="Chen R."/>
            <person name="Liu S."/>
            <person name="Li J."/>
            <person name="Ma L."/>
            <person name="Liu H."/>
            <person name="Zhou Y."/>
            <person name="Zhao J."/>
            <person name="Fang X."/>
            <person name="Li G."/>
            <person name="Fang L."/>
            <person name="Li Y."/>
            <person name="Liu D."/>
            <person name="Zheng H."/>
            <person name="Zhang Y."/>
            <person name="Qin N."/>
            <person name="Li Z."/>
            <person name="Yang G."/>
            <person name="Yang S."/>
            <person name="Bolund L."/>
            <person name="Kristiansen K."/>
            <person name="Zheng H."/>
            <person name="Li S."/>
            <person name="Zhang X."/>
            <person name="Yang H."/>
            <person name="Wang J."/>
            <person name="Sun R."/>
            <person name="Zhang B."/>
            <person name="Jiang S."/>
            <person name="Wang J."/>
            <person name="Du Y."/>
            <person name="Li S."/>
        </authorList>
    </citation>
    <scope>NUCLEOTIDE SEQUENCE [LARGE SCALE GENOMIC DNA]</scope>
    <source>
        <strain evidence="4">cv. 9930</strain>
    </source>
</reference>
<reference evidence="3 4" key="4">
    <citation type="journal article" date="2011" name="BMC Genomics">
        <title>RNA-Seq improves annotation of protein-coding genes in the cucumber genome.</title>
        <authorList>
            <person name="Li Z."/>
            <person name="Zhang Z."/>
            <person name="Yan P."/>
            <person name="Huang S."/>
            <person name="Fei Z."/>
            <person name="Lin K."/>
        </authorList>
    </citation>
    <scope>NUCLEOTIDE SEQUENCE [LARGE SCALE GENOMIC DNA]</scope>
    <source>
        <strain evidence="4">cv. 9930</strain>
    </source>
</reference>
<dbReference type="GO" id="GO:0008168">
    <property type="term" value="F:methyltransferase activity"/>
    <property type="evidence" value="ECO:0007669"/>
    <property type="project" value="UniProtKB-KW"/>
</dbReference>
<evidence type="ECO:0008006" key="5">
    <source>
        <dbReference type="Google" id="ProtNLM"/>
    </source>
</evidence>
<sequence>MAFTGRFSSANMLTPRTAVLRSPSLQTKIRIGGLRAHLREDDDPLFLSAKEAASLRFMESQQPDPLFFDEYAGCWATPNPQINTNSHHYCVVTKFLDDNLIKKVNNVNGVKQVVLLTDGMDTRPYRIRWPMSTIIFDISPDNVFKRAAQDLLGSGAKISRGNFFCHVPLESPHVQLEICSRGFRGDQPSIWVMQGLPIKTLVDFEDVLFLVSSLATKGSYFLGELPSWLAETEIKSKSSTSTIKWMDKLFMGNGFRVETIAIAELARRLGKELTLEPYKNIPFVAEQLRFSDYEMETWKKEFERIENEGDEEGFEEL</sequence>
<dbReference type="AlphaFoldDB" id="A0A0A0KIT1"/>
<dbReference type="eggNOG" id="ENOG502QQB5">
    <property type="taxonomic scope" value="Eukaryota"/>
</dbReference>
<dbReference type="OrthoDB" id="203237at2759"/>
<gene>
    <name evidence="3" type="ORF">Csa_6G454450</name>
</gene>
<evidence type="ECO:0000313" key="4">
    <source>
        <dbReference type="Proteomes" id="UP000029981"/>
    </source>
</evidence>
<dbReference type="PANTHER" id="PTHR43619:SF2">
    <property type="entry name" value="S-ADENOSYL-L-METHIONINE-DEPENDENT METHYLTRANSFERASES SUPERFAMILY PROTEIN"/>
    <property type="match status" value="1"/>
</dbReference>
<proteinExistence type="predicted"/>
<dbReference type="Proteomes" id="UP000029981">
    <property type="component" value="Chromosome 6"/>
</dbReference>
<keyword evidence="1" id="KW-0489">Methyltransferase</keyword>
<dbReference type="PANTHER" id="PTHR43619">
    <property type="entry name" value="S-ADENOSYL-L-METHIONINE-DEPENDENT METHYLTRANSFERASE YKTD-RELATED"/>
    <property type="match status" value="1"/>
</dbReference>
<dbReference type="Gramene" id="KGN48297">
    <property type="protein sequence ID" value="KGN48297"/>
    <property type="gene ID" value="Csa_6G454450"/>
</dbReference>
<accession>A0A0A0KIT1</accession>
<reference evidence="3 4" key="2">
    <citation type="journal article" date="2009" name="PLoS ONE">
        <title>An integrated genetic and cytogenetic map of the cucumber genome.</title>
        <authorList>
            <person name="Ren Y."/>
            <person name="Zhang Z."/>
            <person name="Liu J."/>
            <person name="Staub J.E."/>
            <person name="Han Y."/>
            <person name="Cheng Z."/>
            <person name="Li X."/>
            <person name="Lu J."/>
            <person name="Miao H."/>
            <person name="Kang H."/>
            <person name="Xie B."/>
            <person name="Gu X."/>
            <person name="Wang X."/>
            <person name="Du Y."/>
            <person name="Jin W."/>
            <person name="Huang S."/>
        </authorList>
    </citation>
    <scope>NUCLEOTIDE SEQUENCE [LARGE SCALE GENOMIC DNA]</scope>
    <source>
        <strain evidence="4">cv. 9930</strain>
    </source>
</reference>
<dbReference type="STRING" id="3659.A0A0A0KIT1"/>
<dbReference type="EMBL" id="CM002927">
    <property type="protein sequence ID" value="KGN48297.1"/>
    <property type="molecule type" value="Genomic_DNA"/>
</dbReference>
<dbReference type="OMA" id="DKIMFIA"/>